<dbReference type="Gene3D" id="3.40.710.10">
    <property type="entry name" value="DD-peptidase/beta-lactamase superfamily"/>
    <property type="match status" value="1"/>
</dbReference>
<organism evidence="18 19">
    <name type="scientific">Oceanobacillus indicireducens</name>
    <dbReference type="NCBI Taxonomy" id="1004261"/>
    <lineage>
        <taxon>Bacteria</taxon>
        <taxon>Bacillati</taxon>
        <taxon>Bacillota</taxon>
        <taxon>Bacilli</taxon>
        <taxon>Bacillales</taxon>
        <taxon>Bacillaceae</taxon>
        <taxon>Oceanobacillus</taxon>
    </lineage>
</organism>
<reference evidence="18" key="2">
    <citation type="submission" date="2020-09" db="EMBL/GenBank/DDBJ databases">
        <authorList>
            <person name="Sun Q."/>
            <person name="Ohkuma M."/>
        </authorList>
    </citation>
    <scope>NUCLEOTIDE SEQUENCE</scope>
    <source>
        <strain evidence="18">JCM 17251</strain>
    </source>
</reference>
<dbReference type="SMART" id="SM00936">
    <property type="entry name" value="PBP5_C"/>
    <property type="match status" value="1"/>
</dbReference>
<evidence type="ECO:0000256" key="15">
    <source>
        <dbReference type="RuleBase" id="RU004016"/>
    </source>
</evidence>
<evidence type="ECO:0000256" key="7">
    <source>
        <dbReference type="ARBA" id="ARBA00022729"/>
    </source>
</evidence>
<dbReference type="EMBL" id="BMOS01000009">
    <property type="protein sequence ID" value="GGN56635.1"/>
    <property type="molecule type" value="Genomic_DNA"/>
</dbReference>
<dbReference type="Proteomes" id="UP000624041">
    <property type="component" value="Unassembled WGS sequence"/>
</dbReference>
<dbReference type="InterPro" id="IPR012907">
    <property type="entry name" value="Peptidase_S11_C"/>
</dbReference>
<keyword evidence="7 16" id="KW-0732">Signal</keyword>
<dbReference type="InterPro" id="IPR037167">
    <property type="entry name" value="Peptidase_S11_C_sf"/>
</dbReference>
<dbReference type="RefSeq" id="WP_188856793.1">
    <property type="nucleotide sequence ID" value="NZ_BMOS01000009.1"/>
</dbReference>
<keyword evidence="10" id="KW-0573">Peptidoglycan synthesis</keyword>
<dbReference type="GO" id="GO:0006508">
    <property type="term" value="P:proteolysis"/>
    <property type="evidence" value="ECO:0007669"/>
    <property type="project" value="UniProtKB-KW"/>
</dbReference>
<evidence type="ECO:0000256" key="11">
    <source>
        <dbReference type="ARBA" id="ARBA00023316"/>
    </source>
</evidence>
<dbReference type="EC" id="3.4.16.4" evidence="4"/>
<comment type="catalytic activity">
    <reaction evidence="12">
        <text>Preferential cleavage: (Ac)2-L-Lys-D-Ala-|-D-Ala. Also transpeptidation of peptidyl-alanyl moieties that are N-acyl substituents of D-alanine.</text>
        <dbReference type="EC" id="3.4.16.4"/>
    </reaction>
</comment>
<evidence type="ECO:0000259" key="17">
    <source>
        <dbReference type="SMART" id="SM00936"/>
    </source>
</evidence>
<dbReference type="InterPro" id="IPR012338">
    <property type="entry name" value="Beta-lactam/transpept-like"/>
</dbReference>
<keyword evidence="9" id="KW-0133">Cell shape</keyword>
<evidence type="ECO:0000256" key="13">
    <source>
        <dbReference type="PIRSR" id="PIRSR618044-1"/>
    </source>
</evidence>
<evidence type="ECO:0000256" key="9">
    <source>
        <dbReference type="ARBA" id="ARBA00022960"/>
    </source>
</evidence>
<feature type="active site" description="Proton acceptor" evidence="13">
    <location>
        <position position="71"/>
    </location>
</feature>
<evidence type="ECO:0000256" key="12">
    <source>
        <dbReference type="ARBA" id="ARBA00034000"/>
    </source>
</evidence>
<evidence type="ECO:0000313" key="19">
    <source>
        <dbReference type="Proteomes" id="UP000624041"/>
    </source>
</evidence>
<dbReference type="GO" id="GO:0071555">
    <property type="term" value="P:cell wall organization"/>
    <property type="evidence" value="ECO:0007669"/>
    <property type="project" value="UniProtKB-KW"/>
</dbReference>
<dbReference type="Pfam" id="PF00768">
    <property type="entry name" value="Peptidase_S11"/>
    <property type="match status" value="1"/>
</dbReference>
<gene>
    <name evidence="18" type="primary">dacF</name>
    <name evidence="18" type="ORF">GCM10007971_16790</name>
</gene>
<feature type="chain" id="PRO_5039174824" description="serine-type D-Ala-D-Ala carboxypeptidase" evidence="16">
    <location>
        <begin position="25"/>
        <end position="393"/>
    </location>
</feature>
<keyword evidence="6" id="KW-0645">Protease</keyword>
<keyword evidence="8" id="KW-0378">Hydrolase</keyword>
<dbReference type="Pfam" id="PF07943">
    <property type="entry name" value="PBP5_C"/>
    <property type="match status" value="1"/>
</dbReference>
<keyword evidence="19" id="KW-1185">Reference proteome</keyword>
<dbReference type="PANTHER" id="PTHR21581:SF6">
    <property type="entry name" value="TRAFFICKING PROTEIN PARTICLE COMPLEX SUBUNIT 12"/>
    <property type="match status" value="1"/>
</dbReference>
<dbReference type="SUPFAM" id="SSF56601">
    <property type="entry name" value="beta-lactamase/transpeptidase-like"/>
    <property type="match status" value="1"/>
</dbReference>
<dbReference type="GO" id="GO:0009002">
    <property type="term" value="F:serine-type D-Ala-D-Ala carboxypeptidase activity"/>
    <property type="evidence" value="ECO:0007669"/>
    <property type="project" value="UniProtKB-EC"/>
</dbReference>
<dbReference type="InterPro" id="IPR015956">
    <property type="entry name" value="Peniciliin-bd_prot_C_sf"/>
</dbReference>
<evidence type="ECO:0000256" key="14">
    <source>
        <dbReference type="PIRSR" id="PIRSR618044-2"/>
    </source>
</evidence>
<dbReference type="PRINTS" id="PR00725">
    <property type="entry name" value="DADACBPTASE1"/>
</dbReference>
<dbReference type="PANTHER" id="PTHR21581">
    <property type="entry name" value="D-ALANYL-D-ALANINE CARBOXYPEPTIDASE"/>
    <property type="match status" value="1"/>
</dbReference>
<evidence type="ECO:0000256" key="16">
    <source>
        <dbReference type="SAM" id="SignalP"/>
    </source>
</evidence>
<dbReference type="InterPro" id="IPR018044">
    <property type="entry name" value="Peptidase_S11"/>
</dbReference>
<name>A0A917XWD8_9BACI</name>
<sequence>MNKSSILLTVISFLLFTSFTPLLAVHAASKEENQPELAEDAKSAILIEQDTGTILFNKNPHEKLPPASMTKIMTLLLIMEAIDEGSLSLDEKVRVSENAASMGGSQIFLEAGEEMSVTDLLKGIAIASANDASVALAERIAGSEQAFVKAMNEKAKSLGLENTNFQNTSGLPADDHYSTAYDMAMMARELLKYEKITEFTSIYEDYLRKDTDKEFWLVNTNKLVRFYPEVDGLKTGYTSEAKYCLTATAKKDDMRVVAVVLGYESSKARNAAVSSMLDYAFNQFETERLYEEGEVITEITTLKGDRKKTNIITASPISTIHTKGQKLEDLTTEYELMDDISLPIEQGDRIGTLLIKNGEEIIIESPLTVEHPIHKASFFTLMKRSLQEVAVFE</sequence>
<evidence type="ECO:0000256" key="8">
    <source>
        <dbReference type="ARBA" id="ARBA00022801"/>
    </source>
</evidence>
<proteinExistence type="inferred from homology"/>
<feature type="active site" evidence="13">
    <location>
        <position position="128"/>
    </location>
</feature>
<feature type="domain" description="Peptidase S11 D-Ala-D-Ala carboxypeptidase A C-terminal" evidence="17">
    <location>
        <begin position="284"/>
        <end position="375"/>
    </location>
</feature>
<dbReference type="AlphaFoldDB" id="A0A917XWD8"/>
<comment type="similarity">
    <text evidence="3 15">Belongs to the peptidase S11 family.</text>
</comment>
<comment type="caution">
    <text evidence="18">The sequence shown here is derived from an EMBL/GenBank/DDBJ whole genome shotgun (WGS) entry which is preliminary data.</text>
</comment>
<evidence type="ECO:0000256" key="1">
    <source>
        <dbReference type="ARBA" id="ARBA00003217"/>
    </source>
</evidence>
<keyword evidence="5 18" id="KW-0121">Carboxypeptidase</keyword>
<reference evidence="18" key="1">
    <citation type="journal article" date="2014" name="Int. J. Syst. Evol. Microbiol.">
        <title>Complete genome sequence of Corynebacterium casei LMG S-19264T (=DSM 44701T), isolated from a smear-ripened cheese.</title>
        <authorList>
            <consortium name="US DOE Joint Genome Institute (JGI-PGF)"/>
            <person name="Walter F."/>
            <person name="Albersmeier A."/>
            <person name="Kalinowski J."/>
            <person name="Ruckert C."/>
        </authorList>
    </citation>
    <scope>NUCLEOTIDE SEQUENCE</scope>
    <source>
        <strain evidence="18">JCM 17251</strain>
    </source>
</reference>
<evidence type="ECO:0000256" key="3">
    <source>
        <dbReference type="ARBA" id="ARBA00007164"/>
    </source>
</evidence>
<evidence type="ECO:0000313" key="18">
    <source>
        <dbReference type="EMBL" id="GGN56635.1"/>
    </source>
</evidence>
<evidence type="ECO:0000256" key="6">
    <source>
        <dbReference type="ARBA" id="ARBA00022670"/>
    </source>
</evidence>
<feature type="binding site" evidence="14">
    <location>
        <position position="234"/>
    </location>
    <ligand>
        <name>substrate</name>
    </ligand>
</feature>
<evidence type="ECO:0000256" key="5">
    <source>
        <dbReference type="ARBA" id="ARBA00022645"/>
    </source>
</evidence>
<dbReference type="Gene3D" id="2.60.410.10">
    <property type="entry name" value="D-Ala-D-Ala carboxypeptidase, C-terminal domain"/>
    <property type="match status" value="1"/>
</dbReference>
<keyword evidence="11" id="KW-0961">Cell wall biogenesis/degradation</keyword>
<evidence type="ECO:0000256" key="4">
    <source>
        <dbReference type="ARBA" id="ARBA00012448"/>
    </source>
</evidence>
<evidence type="ECO:0000256" key="2">
    <source>
        <dbReference type="ARBA" id="ARBA00004752"/>
    </source>
</evidence>
<dbReference type="GO" id="GO:0008360">
    <property type="term" value="P:regulation of cell shape"/>
    <property type="evidence" value="ECO:0007669"/>
    <property type="project" value="UniProtKB-KW"/>
</dbReference>
<dbReference type="SUPFAM" id="SSF69189">
    <property type="entry name" value="Penicillin-binding protein associated domain"/>
    <property type="match status" value="1"/>
</dbReference>
<feature type="signal peptide" evidence="16">
    <location>
        <begin position="1"/>
        <end position="24"/>
    </location>
</feature>
<accession>A0A917XWD8</accession>
<dbReference type="InterPro" id="IPR001967">
    <property type="entry name" value="Peptidase_S11_N"/>
</dbReference>
<comment type="pathway">
    <text evidence="2">Cell wall biogenesis; peptidoglycan biosynthesis.</text>
</comment>
<protein>
    <recommendedName>
        <fullName evidence="4">serine-type D-Ala-D-Ala carboxypeptidase</fullName>
        <ecNumber evidence="4">3.4.16.4</ecNumber>
    </recommendedName>
</protein>
<evidence type="ECO:0000256" key="10">
    <source>
        <dbReference type="ARBA" id="ARBA00022984"/>
    </source>
</evidence>
<dbReference type="GO" id="GO:0009252">
    <property type="term" value="P:peptidoglycan biosynthetic process"/>
    <property type="evidence" value="ECO:0007669"/>
    <property type="project" value="UniProtKB-KW"/>
</dbReference>
<comment type="function">
    <text evidence="1">Removes C-terminal D-alanyl residues from sugar-peptide cell wall precursors.</text>
</comment>
<feature type="active site" description="Acyl-ester intermediate" evidence="13">
    <location>
        <position position="68"/>
    </location>
</feature>